<dbReference type="PANTHER" id="PTHR48105">
    <property type="entry name" value="THIOREDOXIN REDUCTASE 1-RELATED-RELATED"/>
    <property type="match status" value="1"/>
</dbReference>
<comment type="caution">
    <text evidence="4">The sequence shown here is derived from an EMBL/GenBank/DDBJ whole genome shotgun (WGS) entry which is preliminary data.</text>
</comment>
<keyword evidence="5" id="KW-1185">Reference proteome</keyword>
<keyword evidence="2" id="KW-0560">Oxidoreductase</keyword>
<dbReference type="InterPro" id="IPR050097">
    <property type="entry name" value="Ferredoxin-NADP_redctase_2"/>
</dbReference>
<dbReference type="Proteomes" id="UP001155483">
    <property type="component" value="Unassembled WGS sequence"/>
</dbReference>
<dbReference type="PRINTS" id="PR00469">
    <property type="entry name" value="PNDRDTASEII"/>
</dbReference>
<dbReference type="GO" id="GO:0016491">
    <property type="term" value="F:oxidoreductase activity"/>
    <property type="evidence" value="ECO:0007669"/>
    <property type="project" value="UniProtKB-KW"/>
</dbReference>
<reference evidence="4" key="2">
    <citation type="submission" date="2023-04" db="EMBL/GenBank/DDBJ databases">
        <title>Paracnuella aquatica gen. nov., sp. nov., a member of the family Chitinophagaceae isolated from a hot spring.</title>
        <authorList>
            <person name="Wang C."/>
        </authorList>
    </citation>
    <scope>NUCLEOTIDE SEQUENCE</scope>
    <source>
        <strain evidence="4">LB-8</strain>
    </source>
</reference>
<proteinExistence type="predicted"/>
<gene>
    <name evidence="4" type="ORF">OCK74_01340</name>
</gene>
<dbReference type="RefSeq" id="WP_279295177.1">
    <property type="nucleotide sequence ID" value="NZ_JAOTIF010000001.1"/>
</dbReference>
<evidence type="ECO:0000256" key="2">
    <source>
        <dbReference type="ARBA" id="ARBA00023002"/>
    </source>
</evidence>
<organism evidence="4 5">
    <name type="scientific">Paraflavisolibacter caeni</name>
    <dbReference type="NCBI Taxonomy" id="2982496"/>
    <lineage>
        <taxon>Bacteria</taxon>
        <taxon>Pseudomonadati</taxon>
        <taxon>Bacteroidota</taxon>
        <taxon>Chitinophagia</taxon>
        <taxon>Chitinophagales</taxon>
        <taxon>Chitinophagaceae</taxon>
        <taxon>Paraflavisolibacter</taxon>
    </lineage>
</organism>
<dbReference type="InterPro" id="IPR036188">
    <property type="entry name" value="FAD/NAD-bd_sf"/>
</dbReference>
<dbReference type="Pfam" id="PF07992">
    <property type="entry name" value="Pyr_redox_2"/>
    <property type="match status" value="1"/>
</dbReference>
<evidence type="ECO:0000256" key="1">
    <source>
        <dbReference type="ARBA" id="ARBA00022630"/>
    </source>
</evidence>
<keyword evidence="1" id="KW-0285">Flavoprotein</keyword>
<evidence type="ECO:0000313" key="5">
    <source>
        <dbReference type="Proteomes" id="UP001155483"/>
    </source>
</evidence>
<evidence type="ECO:0000259" key="3">
    <source>
        <dbReference type="Pfam" id="PF07992"/>
    </source>
</evidence>
<feature type="domain" description="FAD/NAD(P)-binding" evidence="3">
    <location>
        <begin position="5"/>
        <end position="283"/>
    </location>
</feature>
<reference evidence="4" key="1">
    <citation type="submission" date="2022-09" db="EMBL/GenBank/DDBJ databases">
        <authorList>
            <person name="Yuan C."/>
            <person name="Ke Z."/>
        </authorList>
    </citation>
    <scope>NUCLEOTIDE SEQUENCE</scope>
    <source>
        <strain evidence="4">LB-8</strain>
    </source>
</reference>
<dbReference type="InterPro" id="IPR023753">
    <property type="entry name" value="FAD/NAD-binding_dom"/>
</dbReference>
<evidence type="ECO:0000313" key="4">
    <source>
        <dbReference type="EMBL" id="MCU7547732.1"/>
    </source>
</evidence>
<dbReference type="SUPFAM" id="SSF51905">
    <property type="entry name" value="FAD/NAD(P)-binding domain"/>
    <property type="match status" value="1"/>
</dbReference>
<dbReference type="Gene3D" id="3.50.50.60">
    <property type="entry name" value="FAD/NAD(P)-binding domain"/>
    <property type="match status" value="2"/>
</dbReference>
<protein>
    <submittedName>
        <fullName evidence="4">NAD(P)/FAD-dependent oxidoreductase</fullName>
    </submittedName>
</protein>
<name>A0A9X3BGG9_9BACT</name>
<sequence length="313" mass="34912">MELLDVIIVGGGPAGLNAAVVLGRCHRKVLVFDTGQYRNRYSHGMHNYLTRDGILPADFIRICRQEMHKYGVKLMNKKVVKARKNEEGNFQVQDEDGNIYYAKKLLIATGLTDKLPDVEGFKELYGTSIFHCPYCDGWEVSNQKIGVYARDKNGSELALALKGWSPDITLYTDGKHKIKPHEKEELAACNITIKTNPIARVVGENGQLKKVVFKNGEEQDCDAIFFVNGYEQQCNLAETFDCEINKKGVIVTNRYQQTSTPGLYVAGDADKDMHFVVVAAAEGAKAGIIINKELQKEITLQNLHISPLIGTFL</sequence>
<dbReference type="PRINTS" id="PR00368">
    <property type="entry name" value="FADPNR"/>
</dbReference>
<dbReference type="AlphaFoldDB" id="A0A9X3BGG9"/>
<dbReference type="EMBL" id="JAOTIF010000001">
    <property type="protein sequence ID" value="MCU7547732.1"/>
    <property type="molecule type" value="Genomic_DNA"/>
</dbReference>
<accession>A0A9X3BGG9</accession>